<dbReference type="InterPro" id="IPR042099">
    <property type="entry name" value="ANL_N_sf"/>
</dbReference>
<dbReference type="OrthoDB" id="56621at2"/>
<dbReference type="PROSITE" id="PS00455">
    <property type="entry name" value="AMP_BINDING"/>
    <property type="match status" value="1"/>
</dbReference>
<evidence type="ECO:0000313" key="5">
    <source>
        <dbReference type="Proteomes" id="UP000272400"/>
    </source>
</evidence>
<dbReference type="EMBL" id="RJKE01000001">
    <property type="protein sequence ID" value="ROO85570.1"/>
    <property type="molecule type" value="Genomic_DNA"/>
</dbReference>
<dbReference type="Pfam" id="PF13193">
    <property type="entry name" value="AMP-binding_C"/>
    <property type="match status" value="1"/>
</dbReference>
<feature type="domain" description="AMP-binding enzyme C-terminal" evidence="3">
    <location>
        <begin position="442"/>
        <end position="515"/>
    </location>
</feature>
<evidence type="ECO:0000313" key="4">
    <source>
        <dbReference type="EMBL" id="ROO85570.1"/>
    </source>
</evidence>
<dbReference type="InterPro" id="IPR020845">
    <property type="entry name" value="AMP-binding_CS"/>
</dbReference>
<dbReference type="InterPro" id="IPR025110">
    <property type="entry name" value="AMP-bd_C"/>
</dbReference>
<dbReference type="AlphaFoldDB" id="A0A3N1CWA3"/>
<dbReference type="InterPro" id="IPR050237">
    <property type="entry name" value="ATP-dep_AMP-bd_enzyme"/>
</dbReference>
<comment type="caution">
    <text evidence="4">The sequence shown here is derived from an EMBL/GenBank/DDBJ whole genome shotgun (WGS) entry which is preliminary data.</text>
</comment>
<organism evidence="4 5">
    <name type="scientific">Actinocorallia herbida</name>
    <dbReference type="NCBI Taxonomy" id="58109"/>
    <lineage>
        <taxon>Bacteria</taxon>
        <taxon>Bacillati</taxon>
        <taxon>Actinomycetota</taxon>
        <taxon>Actinomycetes</taxon>
        <taxon>Streptosporangiales</taxon>
        <taxon>Thermomonosporaceae</taxon>
        <taxon>Actinocorallia</taxon>
    </lineage>
</organism>
<evidence type="ECO:0000259" key="2">
    <source>
        <dbReference type="Pfam" id="PF00501"/>
    </source>
</evidence>
<sequence>MTAVLDRLAWARASARAGLLAPMGPGTARKVARALRAYGALGAAAAVGAARFGDRTAVVDDFGTLTYRALDEAANGVATAWARRGIGLEDRVGVLCRNHRGFLIALTAAARLGARVVLLNTDSAGPELAAITAAQGLTALAHDTEFAARLDGLELVHGTFTADGEDSDLARLGREPGTTPPAPAEPSTLVILSSGTTGRPKGARRSSAPPDPLALPGGVLSRIPFRGGEPVFVGPPLFHGWGLTTASLALSLGCPLVLHRRFSAGRVLGVLAAERCAAFVGVPTMLGRLLAEPGLAEADLGALRIAVSGGGPLGPELSRRALAALGPVLYNFYGSTEASCVAIATPADLAAAPGCAGTPPPGTRVRVLDAEGAPVPSGTIGRLHVTSPTRFEGYTSGGGETDEGSGLALGDLGFLDDAGRLHVTGRADDMVVSGGENVHPAEVEELLERHPDVAEAAVVGVPDEDFGRRLRAYVVTSGELDAEGVKAHVAAHLSRAKVPRDVVFLDALPRTATGKVIKRDLP</sequence>
<protein>
    <submittedName>
        <fullName evidence="4">Fatty-acyl-CoA synthase</fullName>
    </submittedName>
</protein>
<feature type="domain" description="AMP-dependent synthetase/ligase" evidence="2">
    <location>
        <begin position="49"/>
        <end position="394"/>
    </location>
</feature>
<evidence type="ECO:0000256" key="1">
    <source>
        <dbReference type="SAM" id="MobiDB-lite"/>
    </source>
</evidence>
<accession>A0A3N1CWA3</accession>
<dbReference type="GO" id="GO:0016878">
    <property type="term" value="F:acid-thiol ligase activity"/>
    <property type="evidence" value="ECO:0007669"/>
    <property type="project" value="UniProtKB-ARBA"/>
</dbReference>
<dbReference type="RefSeq" id="WP_123665060.1">
    <property type="nucleotide sequence ID" value="NZ_RJKE01000001.1"/>
</dbReference>
<gene>
    <name evidence="4" type="ORF">EDD29_3116</name>
</gene>
<name>A0A3N1CWA3_9ACTN</name>
<dbReference type="InterPro" id="IPR000873">
    <property type="entry name" value="AMP-dep_synth/lig_dom"/>
</dbReference>
<feature type="region of interest" description="Disordered" evidence="1">
    <location>
        <begin position="194"/>
        <end position="213"/>
    </location>
</feature>
<reference evidence="4 5" key="1">
    <citation type="submission" date="2018-11" db="EMBL/GenBank/DDBJ databases">
        <title>Sequencing the genomes of 1000 actinobacteria strains.</title>
        <authorList>
            <person name="Klenk H.-P."/>
        </authorList>
    </citation>
    <scope>NUCLEOTIDE SEQUENCE [LARGE SCALE GENOMIC DNA]</scope>
    <source>
        <strain evidence="4 5">DSM 44254</strain>
    </source>
</reference>
<dbReference type="SUPFAM" id="SSF56801">
    <property type="entry name" value="Acetyl-CoA synthetase-like"/>
    <property type="match status" value="1"/>
</dbReference>
<dbReference type="PANTHER" id="PTHR43767">
    <property type="entry name" value="LONG-CHAIN-FATTY-ACID--COA LIGASE"/>
    <property type="match status" value="1"/>
</dbReference>
<proteinExistence type="predicted"/>
<dbReference type="PANTHER" id="PTHR43767:SF1">
    <property type="entry name" value="NONRIBOSOMAL PEPTIDE SYNTHASE PES1 (EUROFUNG)-RELATED"/>
    <property type="match status" value="1"/>
</dbReference>
<dbReference type="Gene3D" id="3.40.50.12780">
    <property type="entry name" value="N-terminal domain of ligase-like"/>
    <property type="match status" value="1"/>
</dbReference>
<dbReference type="Pfam" id="PF00501">
    <property type="entry name" value="AMP-binding"/>
    <property type="match status" value="1"/>
</dbReference>
<dbReference type="CDD" id="cd04433">
    <property type="entry name" value="AFD_class_I"/>
    <property type="match status" value="1"/>
</dbReference>
<dbReference type="InterPro" id="IPR045851">
    <property type="entry name" value="AMP-bd_C_sf"/>
</dbReference>
<keyword evidence="5" id="KW-1185">Reference proteome</keyword>
<evidence type="ECO:0000259" key="3">
    <source>
        <dbReference type="Pfam" id="PF13193"/>
    </source>
</evidence>
<dbReference type="Proteomes" id="UP000272400">
    <property type="component" value="Unassembled WGS sequence"/>
</dbReference>
<dbReference type="Gene3D" id="3.30.300.30">
    <property type="match status" value="1"/>
</dbReference>